<protein>
    <submittedName>
        <fullName evidence="1">Unnamed protein product</fullName>
    </submittedName>
</protein>
<dbReference type="EMBL" id="OY660880">
    <property type="protein sequence ID" value="CAJ1077226.1"/>
    <property type="molecule type" value="Genomic_DNA"/>
</dbReference>
<organism evidence="1 2">
    <name type="scientific">Xyrichtys novacula</name>
    <name type="common">Pearly razorfish</name>
    <name type="synonym">Hemipteronotus novacula</name>
    <dbReference type="NCBI Taxonomy" id="13765"/>
    <lineage>
        <taxon>Eukaryota</taxon>
        <taxon>Metazoa</taxon>
        <taxon>Chordata</taxon>
        <taxon>Craniata</taxon>
        <taxon>Vertebrata</taxon>
        <taxon>Euteleostomi</taxon>
        <taxon>Actinopterygii</taxon>
        <taxon>Neopterygii</taxon>
        <taxon>Teleostei</taxon>
        <taxon>Neoteleostei</taxon>
        <taxon>Acanthomorphata</taxon>
        <taxon>Eupercaria</taxon>
        <taxon>Labriformes</taxon>
        <taxon>Labridae</taxon>
        <taxon>Xyrichtys</taxon>
    </lineage>
</organism>
<proteinExistence type="predicted"/>
<sequence>MAWLQLKGEQLSGSAYYFNGCKALMFSSVVHFNQATRQLCTWVKAAESSIEELKTAQAGSVAV</sequence>
<evidence type="ECO:0000313" key="2">
    <source>
        <dbReference type="Proteomes" id="UP001178508"/>
    </source>
</evidence>
<dbReference type="AlphaFoldDB" id="A0AAV1GTQ6"/>
<dbReference type="Proteomes" id="UP001178508">
    <property type="component" value="Chromosome 17"/>
</dbReference>
<evidence type="ECO:0000313" key="1">
    <source>
        <dbReference type="EMBL" id="CAJ1077226.1"/>
    </source>
</evidence>
<reference evidence="1" key="1">
    <citation type="submission" date="2023-08" db="EMBL/GenBank/DDBJ databases">
        <authorList>
            <person name="Alioto T."/>
            <person name="Alioto T."/>
            <person name="Gomez Garrido J."/>
        </authorList>
    </citation>
    <scope>NUCLEOTIDE SEQUENCE</scope>
</reference>
<keyword evidence="2" id="KW-1185">Reference proteome</keyword>
<gene>
    <name evidence="1" type="ORF">XNOV1_A012866</name>
</gene>
<accession>A0AAV1GTQ6</accession>
<name>A0AAV1GTQ6_XYRNO</name>